<evidence type="ECO:0000313" key="4">
    <source>
        <dbReference type="Proteomes" id="UP000540989"/>
    </source>
</evidence>
<feature type="domain" description="Thiol:disulfide interchange protein DsbD N-terminal" evidence="2">
    <location>
        <begin position="45"/>
        <end position="151"/>
    </location>
</feature>
<dbReference type="Gene3D" id="2.60.40.1250">
    <property type="entry name" value="Thiol:disulfide interchange protein DsbD, N-terminal domain"/>
    <property type="match status" value="1"/>
</dbReference>
<dbReference type="EMBL" id="JACHIP010000001">
    <property type="protein sequence ID" value="MBB5055509.1"/>
    <property type="molecule type" value="Genomic_DNA"/>
</dbReference>
<feature type="signal peptide" evidence="1">
    <location>
        <begin position="1"/>
        <end position="20"/>
    </location>
</feature>
<keyword evidence="1" id="KW-0732">Signal</keyword>
<dbReference type="AlphaFoldDB" id="A0A7W7Z8Z1"/>
<proteinExistence type="predicted"/>
<evidence type="ECO:0000313" key="3">
    <source>
        <dbReference type="EMBL" id="MBB5055509.1"/>
    </source>
</evidence>
<dbReference type="InterPro" id="IPR036929">
    <property type="entry name" value="DsbDN_sf"/>
</dbReference>
<accession>A0A7W7Z8Z1</accession>
<protein>
    <recommendedName>
        <fullName evidence="2">Thiol:disulfide interchange protein DsbD N-terminal domain-containing protein</fullName>
    </recommendedName>
</protein>
<dbReference type="Pfam" id="PF11412">
    <property type="entry name" value="DsbD_N"/>
    <property type="match status" value="1"/>
</dbReference>
<dbReference type="InterPro" id="IPR028250">
    <property type="entry name" value="DsbDN"/>
</dbReference>
<name>A0A7W7Z8Z1_9BACT</name>
<dbReference type="SUPFAM" id="SSF74863">
    <property type="entry name" value="Thiol:disulfide interchange protein DsbD, N-terminal domain (DsbD-alpha)"/>
    <property type="match status" value="1"/>
</dbReference>
<gene>
    <name evidence="3" type="ORF">HDF16_000178</name>
</gene>
<evidence type="ECO:0000256" key="1">
    <source>
        <dbReference type="SAM" id="SignalP"/>
    </source>
</evidence>
<feature type="chain" id="PRO_5031517595" description="Thiol:disulfide interchange protein DsbD N-terminal domain-containing protein" evidence="1">
    <location>
        <begin position="21"/>
        <end position="161"/>
    </location>
</feature>
<reference evidence="3 4" key="1">
    <citation type="submission" date="2020-08" db="EMBL/GenBank/DDBJ databases">
        <title>Genomic Encyclopedia of Type Strains, Phase IV (KMG-V): Genome sequencing to study the core and pangenomes of soil and plant-associated prokaryotes.</title>
        <authorList>
            <person name="Whitman W."/>
        </authorList>
    </citation>
    <scope>NUCLEOTIDE SEQUENCE [LARGE SCALE GENOMIC DNA]</scope>
    <source>
        <strain evidence="3 4">M8UP14</strain>
    </source>
</reference>
<dbReference type="Proteomes" id="UP000540989">
    <property type="component" value="Unassembled WGS sequence"/>
</dbReference>
<evidence type="ECO:0000259" key="2">
    <source>
        <dbReference type="Pfam" id="PF11412"/>
    </source>
</evidence>
<sequence length="161" mass="17439">MKLFALAAFLAASAVPMGRAQDVAFENASKPKTYLVYAAEPQTIAAGKRAVVELHFKVQDGFHVNSHTPKSELLIPTNLKLDAADGVKAAALEYPAGVPYSFSFEPNEKLDVYQGAFIVKLPVMATRGEHVLTGTLRYQACDHAACYPPKTLPVQVMFTAK</sequence>
<keyword evidence="4" id="KW-1185">Reference proteome</keyword>
<organism evidence="3 4">
    <name type="scientific">Granulicella aggregans</name>
    <dbReference type="NCBI Taxonomy" id="474949"/>
    <lineage>
        <taxon>Bacteria</taxon>
        <taxon>Pseudomonadati</taxon>
        <taxon>Acidobacteriota</taxon>
        <taxon>Terriglobia</taxon>
        <taxon>Terriglobales</taxon>
        <taxon>Acidobacteriaceae</taxon>
        <taxon>Granulicella</taxon>
    </lineage>
</organism>
<dbReference type="RefSeq" id="WP_184213242.1">
    <property type="nucleotide sequence ID" value="NZ_JACHIP010000001.1"/>
</dbReference>
<comment type="caution">
    <text evidence="3">The sequence shown here is derived from an EMBL/GenBank/DDBJ whole genome shotgun (WGS) entry which is preliminary data.</text>
</comment>